<reference evidence="3" key="1">
    <citation type="submission" date="2017-09" db="EMBL/GenBank/DDBJ databases">
        <title>Depth-based differentiation of microbial function through sediment-hosted aquifers and enrichment of novel symbionts in the deep terrestrial subsurface.</title>
        <authorList>
            <person name="Probst A.J."/>
            <person name="Ladd B."/>
            <person name="Jarett J.K."/>
            <person name="Geller-Mcgrath D.E."/>
            <person name="Sieber C.M.K."/>
            <person name="Emerson J.B."/>
            <person name="Anantharaman K."/>
            <person name="Thomas B.C."/>
            <person name="Malmstrom R."/>
            <person name="Stieglmeier M."/>
            <person name="Klingl A."/>
            <person name="Woyke T."/>
            <person name="Ryan C.M."/>
            <person name="Banfield J.F."/>
        </authorList>
    </citation>
    <scope>NUCLEOTIDE SEQUENCE [LARGE SCALE GENOMIC DNA]</scope>
</reference>
<dbReference type="Proteomes" id="UP000231383">
    <property type="component" value="Unassembled WGS sequence"/>
</dbReference>
<accession>A0A2M8EWX1</accession>
<dbReference type="AlphaFoldDB" id="A0A2M8EWX1"/>
<keyword evidence="1" id="KW-0472">Membrane</keyword>
<evidence type="ECO:0000313" key="3">
    <source>
        <dbReference type="Proteomes" id="UP000231383"/>
    </source>
</evidence>
<gene>
    <name evidence="2" type="ORF">CO051_06220</name>
</gene>
<organism evidence="2 3">
    <name type="scientific">Candidatus Roizmanbacteria bacterium CG_4_9_14_0_2_um_filter_39_13</name>
    <dbReference type="NCBI Taxonomy" id="1974839"/>
    <lineage>
        <taxon>Bacteria</taxon>
        <taxon>Candidatus Roizmaniibacteriota</taxon>
    </lineage>
</organism>
<feature type="transmembrane region" description="Helical" evidence="1">
    <location>
        <begin position="14"/>
        <end position="33"/>
    </location>
</feature>
<sequence length="232" mass="27018">MNWKDRLYRLKKRSIISILIMVLLGISVFFLYVGSWDAREQEDVNIDALAEIHSNIEPKKEITHQEISPDGQKKIVRYELGYIPQLFASNYVTYLDNKIIVAVTNNVGDSEREYYTFIGEARTGYPHWLGNNYVFFTSYCGTSCQGLMLLDVRSGQRWSAILTFLSNENGSRRTHFRDWFDKSFEFPGFAKKIHGEMKNNKPYLVFDIENEKAVEIGQKRLLFTGNVLEEVE</sequence>
<name>A0A2M8EWX1_9BACT</name>
<evidence type="ECO:0000256" key="1">
    <source>
        <dbReference type="SAM" id="Phobius"/>
    </source>
</evidence>
<keyword evidence="1" id="KW-1133">Transmembrane helix</keyword>
<comment type="caution">
    <text evidence="2">The sequence shown here is derived from an EMBL/GenBank/DDBJ whole genome shotgun (WGS) entry which is preliminary data.</text>
</comment>
<keyword evidence="1" id="KW-0812">Transmembrane</keyword>
<proteinExistence type="predicted"/>
<dbReference type="EMBL" id="PFSC01000159">
    <property type="protein sequence ID" value="PJC30339.1"/>
    <property type="molecule type" value="Genomic_DNA"/>
</dbReference>
<protein>
    <submittedName>
        <fullName evidence="2">Uncharacterized protein</fullName>
    </submittedName>
</protein>
<evidence type="ECO:0000313" key="2">
    <source>
        <dbReference type="EMBL" id="PJC30339.1"/>
    </source>
</evidence>